<feature type="domain" description="N-acetyltransferase" evidence="1">
    <location>
        <begin position="10"/>
        <end position="148"/>
    </location>
</feature>
<dbReference type="Gene3D" id="3.40.630.30">
    <property type="match status" value="1"/>
</dbReference>
<dbReference type="SUPFAM" id="SSF55729">
    <property type="entry name" value="Acyl-CoA N-acyltransferases (Nat)"/>
    <property type="match status" value="1"/>
</dbReference>
<dbReference type="PROSITE" id="PS51186">
    <property type="entry name" value="GNAT"/>
    <property type="match status" value="1"/>
</dbReference>
<dbReference type="RefSeq" id="WP_278158579.1">
    <property type="nucleotide sequence ID" value="NZ_CP121252.1"/>
</dbReference>
<dbReference type="InterPro" id="IPR016181">
    <property type="entry name" value="Acyl_CoA_acyltransferase"/>
</dbReference>
<dbReference type="EC" id="2.3.1.-" evidence="2"/>
<reference evidence="2 3" key="1">
    <citation type="submission" date="2023-04" db="EMBL/GenBank/DDBJ databases">
        <title>Funneling lignin-derived compounds into biodiesel using alkali-halophilic Citricoccus sp. P2.</title>
        <authorList>
            <person name="Luo C.-B."/>
        </authorList>
    </citation>
    <scope>NUCLEOTIDE SEQUENCE [LARGE SCALE GENOMIC DNA]</scope>
    <source>
        <strain evidence="2 3">P2</strain>
    </source>
</reference>
<organism evidence="2 3">
    <name type="scientific">Citricoccus muralis</name>
    <dbReference type="NCBI Taxonomy" id="169134"/>
    <lineage>
        <taxon>Bacteria</taxon>
        <taxon>Bacillati</taxon>
        <taxon>Actinomycetota</taxon>
        <taxon>Actinomycetes</taxon>
        <taxon>Micrococcales</taxon>
        <taxon>Micrococcaceae</taxon>
        <taxon>Citricoccus</taxon>
    </lineage>
</organism>
<dbReference type="Proteomes" id="UP001219037">
    <property type="component" value="Chromosome"/>
</dbReference>
<dbReference type="GO" id="GO:0016746">
    <property type="term" value="F:acyltransferase activity"/>
    <property type="evidence" value="ECO:0007669"/>
    <property type="project" value="UniProtKB-KW"/>
</dbReference>
<dbReference type="CDD" id="cd04301">
    <property type="entry name" value="NAT_SF"/>
    <property type="match status" value="1"/>
</dbReference>
<proteinExistence type="predicted"/>
<evidence type="ECO:0000313" key="2">
    <source>
        <dbReference type="EMBL" id="WFP17224.1"/>
    </source>
</evidence>
<sequence>MSEPMTVQRAHWYDLDARTAYEIARLRYRVFTMGQGVTTVEDLDGRDLESGSETWWIAVDGTPVATLRVLREAVGISIGRVATDGQHRGHGYASELITAAMDAHRGERVEIHAQAHLEAWYAGFGTYRVGEEYLDAEIPHVTMIKDAPSALTGGAMGADAERA</sequence>
<dbReference type="Pfam" id="PF13673">
    <property type="entry name" value="Acetyltransf_10"/>
    <property type="match status" value="1"/>
</dbReference>
<accession>A0ABY8H7V0</accession>
<dbReference type="EMBL" id="CP121252">
    <property type="protein sequence ID" value="WFP17224.1"/>
    <property type="molecule type" value="Genomic_DNA"/>
</dbReference>
<gene>
    <name evidence="2" type="ORF">P8192_03655</name>
</gene>
<protein>
    <submittedName>
        <fullName evidence="2">GNAT family N-acetyltransferase</fullName>
        <ecNumber evidence="2">2.3.1.-</ecNumber>
    </submittedName>
</protein>
<evidence type="ECO:0000313" key="3">
    <source>
        <dbReference type="Proteomes" id="UP001219037"/>
    </source>
</evidence>
<keyword evidence="2" id="KW-0012">Acyltransferase</keyword>
<keyword evidence="3" id="KW-1185">Reference proteome</keyword>
<name>A0ABY8H7V0_9MICC</name>
<evidence type="ECO:0000259" key="1">
    <source>
        <dbReference type="PROSITE" id="PS51186"/>
    </source>
</evidence>
<keyword evidence="2" id="KW-0808">Transferase</keyword>
<dbReference type="InterPro" id="IPR000182">
    <property type="entry name" value="GNAT_dom"/>
</dbReference>